<dbReference type="EMBL" id="CP013015">
    <property type="protein sequence ID" value="AMM40733.1"/>
    <property type="molecule type" value="Genomic_DNA"/>
</dbReference>
<proteinExistence type="predicted"/>
<evidence type="ECO:0008006" key="3">
    <source>
        <dbReference type="Google" id="ProtNLM"/>
    </source>
</evidence>
<sequence length="360" mass="40878">MENRDDYLRQRGISPHVERVLSEKHFFSRELLSVLNATDLQELKEIAMGKIPQISRGDRVKALSAIARIGAAEECKILSKIIADEKEEVDLRAVAAANLSLLPPEDAERELITHLNVENELVQAKIIRSLGCIGSKKAIEALDRISQAPSDFIKKEIAFAKTLISYRFGLDRDTLPFVPGADRKLEARSDAINFIIKQIGKDGLMNYLQSFEGSNYGIEVSENIGFKVECGGRVTFLFLLNKKYDHHILSSIIEKKVLFGLLARYIEERDTYTTQSLVLSSPYDRHTLDIIVCRTDGEPLFSGRGYIKESTMTFSITDIERPGTLPCQITGRLTDESLEFQKCYFLKRRQNKRSIMRLNR</sequence>
<protein>
    <recommendedName>
        <fullName evidence="3">HEAT repeat domain-containing protein</fullName>
    </recommendedName>
</protein>
<dbReference type="Pfam" id="PF13646">
    <property type="entry name" value="HEAT_2"/>
    <property type="match status" value="1"/>
</dbReference>
<dbReference type="InterPro" id="IPR016024">
    <property type="entry name" value="ARM-type_fold"/>
</dbReference>
<dbReference type="Gene3D" id="1.25.10.10">
    <property type="entry name" value="Leucine-rich Repeat Variant"/>
    <property type="match status" value="1"/>
</dbReference>
<dbReference type="AlphaFoldDB" id="A0A7U4QJY3"/>
<keyword evidence="2" id="KW-1185">Reference proteome</keyword>
<organism evidence="1 2">
    <name type="scientific">Desulfofervidus auxilii</name>
    <dbReference type="NCBI Taxonomy" id="1621989"/>
    <lineage>
        <taxon>Bacteria</taxon>
        <taxon>Pseudomonadati</taxon>
        <taxon>Thermodesulfobacteriota</taxon>
        <taxon>Candidatus Desulfofervidia</taxon>
        <taxon>Candidatus Desulfofervidales</taxon>
        <taxon>Candidatus Desulfofervidaceae</taxon>
        <taxon>Candidatus Desulfofervidus</taxon>
    </lineage>
</organism>
<evidence type="ECO:0000313" key="2">
    <source>
        <dbReference type="Proteomes" id="UP000070560"/>
    </source>
</evidence>
<evidence type="ECO:0000313" key="1">
    <source>
        <dbReference type="EMBL" id="AMM40733.1"/>
    </source>
</evidence>
<gene>
    <name evidence="1" type="ORF">HS1_000929</name>
</gene>
<dbReference type="InterPro" id="IPR011989">
    <property type="entry name" value="ARM-like"/>
</dbReference>
<accession>A0A7U4QJY3</accession>
<dbReference type="SUPFAM" id="SSF48371">
    <property type="entry name" value="ARM repeat"/>
    <property type="match status" value="1"/>
</dbReference>
<dbReference type="RefSeq" id="WP_066061627.1">
    <property type="nucleotide sequence ID" value="NZ_CP013015.1"/>
</dbReference>
<dbReference type="KEGG" id="daw:HS1_000929"/>
<reference evidence="1 2" key="1">
    <citation type="submission" date="2015-10" db="EMBL/GenBank/DDBJ databases">
        <title>Candidatus Desulfofervidus auxilii, a hydrogenotrophic sulfate-reducing bacterium involved in the thermophilic anaerobic oxidation of methane.</title>
        <authorList>
            <person name="Krukenberg V."/>
            <person name="Richter M."/>
            <person name="Wegener G."/>
        </authorList>
    </citation>
    <scope>NUCLEOTIDE SEQUENCE [LARGE SCALE GENOMIC DNA]</scope>
    <source>
        <strain evidence="1 2">HS1</strain>
    </source>
</reference>
<name>A0A7U4QJY3_DESA2</name>
<dbReference type="Proteomes" id="UP000070560">
    <property type="component" value="Chromosome"/>
</dbReference>
<dbReference type="OrthoDB" id="10016923at2"/>